<dbReference type="PANTHER" id="PTHR45527">
    <property type="entry name" value="NONRIBOSOMAL PEPTIDE SYNTHETASE"/>
    <property type="match status" value="1"/>
</dbReference>
<dbReference type="KEGG" id="nno:NONO_c35820"/>
<sequence length="511" mass="53669">MTLSGVLGRAATHFGDRCAIVSDDKSLVYRDLHRHATELASALREGGVGQGDIVGVHLARSIEATVAIHAVLAAGAVVAPLEPNDPAPRTFAIVDSAAISHILTDGNGVQGLGVREMSSTPMPFGLRLAATGATPPPQARQAAYLLSTSGSTGTPKGVLLSDESVLHFVRWAADRTGLTATDRIAAQSALTFDLSTFDLFATASTGAAQVVLPDWLKAFPPDLTVWLETNAITGIYAVPSLLQGIARHVLRSGTDRPSALRTIIYAGEPYPAQALAELTQALPAADVHNFYGPTETNVCTASFISRDWQPGQAVSIGTALDGMYAVPVDAELVACDEGELVVAGPQLLTGYLSAGALTDPTVRVRYPDGVVRRSYRTGDLARRGPDDRLYLLGRADSQVKRRGYRIELDGIAAIASGVGGAYAAAAVATGAQARITLFLDPRDGDAESCRRRVADALRSQLPATHQPDEIVCLTPFPVNTRGKVDRSRLARIAAADRSGAGEFAVAGEINH</sequence>
<dbReference type="RefSeq" id="WP_025349809.1">
    <property type="nucleotide sequence ID" value="NZ_CP006850.1"/>
</dbReference>
<dbReference type="EMBL" id="CP006850">
    <property type="protein sequence ID" value="AHH18369.1"/>
    <property type="molecule type" value="Genomic_DNA"/>
</dbReference>
<dbReference type="AlphaFoldDB" id="W5TGV1"/>
<dbReference type="PANTHER" id="PTHR45527:SF1">
    <property type="entry name" value="FATTY ACID SYNTHASE"/>
    <property type="match status" value="1"/>
</dbReference>
<evidence type="ECO:0000259" key="1">
    <source>
        <dbReference type="Pfam" id="PF00501"/>
    </source>
</evidence>
<dbReference type="STRING" id="1415166.NONO_c35820"/>
<reference evidence="2 3" key="1">
    <citation type="journal article" date="2014" name="Appl. Environ. Microbiol.">
        <title>Insights into the Microbial Degradation of Rubber and Gutta-Percha by Analysis of the Complete Genome of Nocardia nova SH22a.</title>
        <authorList>
            <person name="Luo Q."/>
            <person name="Hiessl S."/>
            <person name="Poehlein A."/>
            <person name="Daniel R."/>
            <person name="Steinbuchel A."/>
        </authorList>
    </citation>
    <scope>NUCLEOTIDE SEQUENCE [LARGE SCALE GENOMIC DNA]</scope>
    <source>
        <strain evidence="2">SH22a</strain>
    </source>
</reference>
<proteinExistence type="predicted"/>
<organism evidence="2 3">
    <name type="scientific">Nocardia nova SH22a</name>
    <dbReference type="NCBI Taxonomy" id="1415166"/>
    <lineage>
        <taxon>Bacteria</taxon>
        <taxon>Bacillati</taxon>
        <taxon>Actinomycetota</taxon>
        <taxon>Actinomycetes</taxon>
        <taxon>Mycobacteriales</taxon>
        <taxon>Nocardiaceae</taxon>
        <taxon>Nocardia</taxon>
    </lineage>
</organism>
<dbReference type="Gene3D" id="3.40.50.12780">
    <property type="entry name" value="N-terminal domain of ligase-like"/>
    <property type="match status" value="1"/>
</dbReference>
<dbReference type="InterPro" id="IPR000873">
    <property type="entry name" value="AMP-dep_synth/lig_dom"/>
</dbReference>
<name>W5TGV1_9NOCA</name>
<dbReference type="Gene3D" id="3.30.300.30">
    <property type="match status" value="1"/>
</dbReference>
<feature type="domain" description="AMP-dependent synthetase/ligase" evidence="1">
    <location>
        <begin position="9"/>
        <end position="352"/>
    </location>
</feature>
<dbReference type="InterPro" id="IPR042099">
    <property type="entry name" value="ANL_N_sf"/>
</dbReference>
<dbReference type="Proteomes" id="UP000019150">
    <property type="component" value="Chromosome"/>
</dbReference>
<dbReference type="PATRIC" id="fig|1415166.3.peg.3675"/>
<dbReference type="OrthoDB" id="3691933at2"/>
<dbReference type="HOGENOM" id="CLU_000022_2_12_11"/>
<evidence type="ECO:0000313" key="2">
    <source>
        <dbReference type="EMBL" id="AHH18369.1"/>
    </source>
</evidence>
<dbReference type="Pfam" id="PF00501">
    <property type="entry name" value="AMP-binding"/>
    <property type="match status" value="1"/>
</dbReference>
<gene>
    <name evidence="2" type="ORF">NONO_c35820</name>
</gene>
<dbReference type="SUPFAM" id="SSF56801">
    <property type="entry name" value="Acetyl-CoA synthetase-like"/>
    <property type="match status" value="1"/>
</dbReference>
<dbReference type="eggNOG" id="COG1020">
    <property type="taxonomic scope" value="Bacteria"/>
</dbReference>
<dbReference type="InterPro" id="IPR045851">
    <property type="entry name" value="AMP-bd_C_sf"/>
</dbReference>
<dbReference type="GO" id="GO:0031177">
    <property type="term" value="F:phosphopantetheine binding"/>
    <property type="evidence" value="ECO:0007669"/>
    <property type="project" value="TreeGrafter"/>
</dbReference>
<dbReference type="GO" id="GO:0044550">
    <property type="term" value="P:secondary metabolite biosynthetic process"/>
    <property type="evidence" value="ECO:0007669"/>
    <property type="project" value="TreeGrafter"/>
</dbReference>
<dbReference type="GO" id="GO:0005737">
    <property type="term" value="C:cytoplasm"/>
    <property type="evidence" value="ECO:0007669"/>
    <property type="project" value="TreeGrafter"/>
</dbReference>
<evidence type="ECO:0000313" key="3">
    <source>
        <dbReference type="Proteomes" id="UP000019150"/>
    </source>
</evidence>
<protein>
    <submittedName>
        <fullName evidence="2">AMP-binding enzyme</fullName>
    </submittedName>
</protein>
<accession>W5TGV1</accession>
<dbReference type="GO" id="GO:0043041">
    <property type="term" value="P:amino acid activation for nonribosomal peptide biosynthetic process"/>
    <property type="evidence" value="ECO:0007669"/>
    <property type="project" value="TreeGrafter"/>
</dbReference>
<keyword evidence="3" id="KW-1185">Reference proteome</keyword>